<proteinExistence type="predicted"/>
<dbReference type="InParanoid" id="A0A0V1BV18"/>
<organism evidence="5 6">
    <name type="scientific">Trichinella spiralis</name>
    <name type="common">Trichina worm</name>
    <dbReference type="NCBI Taxonomy" id="6334"/>
    <lineage>
        <taxon>Eukaryota</taxon>
        <taxon>Metazoa</taxon>
        <taxon>Ecdysozoa</taxon>
        <taxon>Nematoda</taxon>
        <taxon>Enoplea</taxon>
        <taxon>Dorylaimia</taxon>
        <taxon>Trichinellida</taxon>
        <taxon>Trichinellidae</taxon>
        <taxon>Trichinella</taxon>
    </lineage>
</organism>
<accession>A0A0V1BV18</accession>
<keyword evidence="1 2" id="KW-0727">SH2 domain</keyword>
<dbReference type="AlphaFoldDB" id="A0A0V1BV18"/>
<evidence type="ECO:0000313" key="5">
    <source>
        <dbReference type="EMBL" id="KRY40753.1"/>
    </source>
</evidence>
<dbReference type="PRINTS" id="PR00401">
    <property type="entry name" value="SH2DOMAIN"/>
</dbReference>
<dbReference type="SUPFAM" id="SSF55550">
    <property type="entry name" value="SH2 domain"/>
    <property type="match status" value="2"/>
</dbReference>
<dbReference type="STRING" id="6334.A0A0V1BV18"/>
<dbReference type="PROSITE" id="PS50001">
    <property type="entry name" value="SH2"/>
    <property type="match status" value="2"/>
</dbReference>
<dbReference type="PANTHER" id="PTHR10155:SF10">
    <property type="entry name" value="PI3K21B, ISOFORM B"/>
    <property type="match status" value="1"/>
</dbReference>
<feature type="coiled-coil region" evidence="3">
    <location>
        <begin position="487"/>
        <end position="514"/>
    </location>
</feature>
<dbReference type="GO" id="GO:0016301">
    <property type="term" value="F:kinase activity"/>
    <property type="evidence" value="ECO:0007669"/>
    <property type="project" value="UniProtKB-KW"/>
</dbReference>
<dbReference type="InterPro" id="IPR036860">
    <property type="entry name" value="SH2_dom_sf"/>
</dbReference>
<dbReference type="GO" id="GO:0046935">
    <property type="term" value="F:1-phosphatidylinositol-3-kinase regulator activity"/>
    <property type="evidence" value="ECO:0007669"/>
    <property type="project" value="TreeGrafter"/>
</dbReference>
<dbReference type="GO" id="GO:0005942">
    <property type="term" value="C:phosphatidylinositol 3-kinase complex"/>
    <property type="evidence" value="ECO:0007669"/>
    <property type="project" value="TreeGrafter"/>
</dbReference>
<dbReference type="OrthoDB" id="3175255at2759"/>
<dbReference type="GO" id="GO:0008286">
    <property type="term" value="P:insulin receptor signaling pathway"/>
    <property type="evidence" value="ECO:0007669"/>
    <property type="project" value="TreeGrafter"/>
</dbReference>
<name>A0A0V1BV18_TRISP</name>
<reference evidence="5 6" key="1">
    <citation type="submission" date="2015-01" db="EMBL/GenBank/DDBJ databases">
        <title>Evolution of Trichinella species and genotypes.</title>
        <authorList>
            <person name="Korhonen P.K."/>
            <person name="Edoardo P."/>
            <person name="Giuseppe L.R."/>
            <person name="Gasser R.B."/>
        </authorList>
    </citation>
    <scope>NUCLEOTIDE SEQUENCE [LARGE SCALE GENOMIC DNA]</scope>
    <source>
        <strain evidence="5">ISS3</strain>
    </source>
</reference>
<keyword evidence="6" id="KW-1185">Reference proteome</keyword>
<feature type="domain" description="SH2" evidence="4">
    <location>
        <begin position="595"/>
        <end position="690"/>
    </location>
</feature>
<keyword evidence="3" id="KW-0175">Coiled coil</keyword>
<feature type="domain" description="SH2" evidence="4">
    <location>
        <begin position="296"/>
        <end position="391"/>
    </location>
</feature>
<evidence type="ECO:0000313" key="6">
    <source>
        <dbReference type="Proteomes" id="UP000054776"/>
    </source>
</evidence>
<dbReference type="Gene3D" id="3.30.505.10">
    <property type="entry name" value="SH2 domain"/>
    <property type="match status" value="2"/>
</dbReference>
<sequence length="700" mass="80896">MSRKRKHESPCTLGNVFDDIKLIITFCTDAAQKEVVKNRAILRRRYRKVLKSRKHNKRVAKLKCFARMRFLLQNGKLMIYGTIPDGKSCPLCSFVGQSTYHLVSHLKQTHTSFKYKYYCKHKVIEVTPNIPDSEIISISWLNILLQMIFADIYYTNMIVMELLNALIYNTFRIRCSKFCCVCRTLLWVVSSCLTSVAVQWTCLSVFSCQFEFAVNFAINQTFCLIGEYWRFMVEPSSSTSEQCKSIIPSGAFDDLTEDQLVDLCKQVDEEENVERVVTEPVPKPTDDKQQSAHPAWYWGDASRDEVNVQMRDQPDGTFCVRNSSTVGDYTLTVRTGGCNKMIRIYQRDGKFGFSPETSMQFTSLEDFVKHYSSNSLSAYNRNLNLVLQKPLSRRMRFTSINTDQLVKISRSLCKQYKLKSNRYDLIYEEFLRLSAESNGKTRAVVAFEKNLEMYEQQIDVQIKFQGFALPHEKHYLKKNWELLNSRIQALKENKEKLCHEIDAFSAKMKEIESELNALKPELYQLYRKRDCIIRLLLERGVSAAFVQKLLFQNLTKDDSLGLTFEDDPCLRAMVGSLRETLAEKLTINCYDSKNWLIPECSKLECARLLMNKNDGTFLVRCSESRVGFYALSVVCSGRTFTCLIECRDGRYGFVGTDTYFPSLTDLILHYSAHPLKDHNPNLNTVLKYPVLTVLPDTSTQ</sequence>
<dbReference type="Pfam" id="PF00017">
    <property type="entry name" value="SH2"/>
    <property type="match status" value="2"/>
</dbReference>
<dbReference type="InterPro" id="IPR000980">
    <property type="entry name" value="SH2"/>
</dbReference>
<protein>
    <submittedName>
        <fullName evidence="5">Phosphatidylinositol 3-kinase regulatory subunit gamma</fullName>
    </submittedName>
</protein>
<keyword evidence="5" id="KW-0808">Transferase</keyword>
<dbReference type="FunCoup" id="A0A0V1BV18">
    <property type="interactions" value="914"/>
</dbReference>
<keyword evidence="5" id="KW-0418">Kinase</keyword>
<dbReference type="Pfam" id="PF16454">
    <property type="entry name" value="PI3K_P85_iSH2"/>
    <property type="match status" value="1"/>
</dbReference>
<evidence type="ECO:0000256" key="3">
    <source>
        <dbReference type="SAM" id="Coils"/>
    </source>
</evidence>
<dbReference type="InterPro" id="IPR032498">
    <property type="entry name" value="PI3K_P85_iSH2"/>
</dbReference>
<dbReference type="Gene3D" id="1.10.287.1490">
    <property type="match status" value="1"/>
</dbReference>
<gene>
    <name evidence="5" type="primary">Pik3r3</name>
    <name evidence="5" type="ORF">T01_65</name>
</gene>
<evidence type="ECO:0000256" key="2">
    <source>
        <dbReference type="PROSITE-ProRule" id="PRU00191"/>
    </source>
</evidence>
<dbReference type="CDD" id="cd09942">
    <property type="entry name" value="SH2_nSH2_p85_like"/>
    <property type="match status" value="1"/>
</dbReference>
<dbReference type="EMBL" id="JYDH01000011">
    <property type="protein sequence ID" value="KRY40753.1"/>
    <property type="molecule type" value="Genomic_DNA"/>
</dbReference>
<dbReference type="CDD" id="cd12923">
    <property type="entry name" value="iSH2_PI3K_IA_R"/>
    <property type="match status" value="1"/>
</dbReference>
<dbReference type="GO" id="GO:0046854">
    <property type="term" value="P:phosphatidylinositol phosphate biosynthetic process"/>
    <property type="evidence" value="ECO:0007669"/>
    <property type="project" value="TreeGrafter"/>
</dbReference>
<dbReference type="SMART" id="SM00252">
    <property type="entry name" value="SH2"/>
    <property type="match status" value="2"/>
</dbReference>
<dbReference type="Proteomes" id="UP000054776">
    <property type="component" value="Unassembled WGS sequence"/>
</dbReference>
<evidence type="ECO:0000256" key="1">
    <source>
        <dbReference type="ARBA" id="ARBA00022999"/>
    </source>
</evidence>
<evidence type="ECO:0000259" key="4">
    <source>
        <dbReference type="PROSITE" id="PS50001"/>
    </source>
</evidence>
<dbReference type="InterPro" id="IPR035022">
    <property type="entry name" value="PI3kinase_P85_nSH2"/>
</dbReference>
<dbReference type="PANTHER" id="PTHR10155">
    <property type="entry name" value="PHOSPHATIDYLINOSITOL 3-KINASE REGULATORY SUBUNIT"/>
    <property type="match status" value="1"/>
</dbReference>
<dbReference type="PRINTS" id="PR00678">
    <property type="entry name" value="PI3KINASEP85"/>
</dbReference>
<comment type="caution">
    <text evidence="5">The sequence shown here is derived from an EMBL/GenBank/DDBJ whole genome shotgun (WGS) entry which is preliminary data.</text>
</comment>